<evidence type="ECO:0000313" key="2">
    <source>
        <dbReference type="EMBL" id="KAJ9562114.1"/>
    </source>
</evidence>
<dbReference type="EMBL" id="JARYMX010000002">
    <property type="protein sequence ID" value="KAJ9562114.1"/>
    <property type="molecule type" value="Genomic_DNA"/>
</dbReference>
<evidence type="ECO:0000256" key="1">
    <source>
        <dbReference type="SAM" id="MobiDB-lite"/>
    </source>
</evidence>
<proteinExistence type="predicted"/>
<feature type="compositionally biased region" description="Low complexity" evidence="1">
    <location>
        <begin position="20"/>
        <end position="33"/>
    </location>
</feature>
<dbReference type="Proteomes" id="UP001172457">
    <property type="component" value="Chromosome 2"/>
</dbReference>
<comment type="caution">
    <text evidence="2">The sequence shown here is derived from an EMBL/GenBank/DDBJ whole genome shotgun (WGS) entry which is preliminary data.</text>
</comment>
<sequence>MASTSDFNSITTTIEGGRLSTSSEYSSTSSSFSDQEQYTKATGRSRKWKKMLKKAVKESRKNIFGSSKPLIFGYDAVSYSLNFDEGNRLCSLVKGGYLLPLKIRHFHLPFTKKSTCTRVKSSVRQSKKWRKLLKKVVEQSKKSLYGSSKPLIFQMMPLVTH</sequence>
<evidence type="ECO:0000313" key="3">
    <source>
        <dbReference type="Proteomes" id="UP001172457"/>
    </source>
</evidence>
<feature type="region of interest" description="Disordered" evidence="1">
    <location>
        <begin position="19"/>
        <end position="40"/>
    </location>
</feature>
<reference evidence="2" key="1">
    <citation type="submission" date="2023-03" db="EMBL/GenBank/DDBJ databases">
        <title>Chromosome-scale reference genome and RAD-based genetic map of yellow starthistle (Centaurea solstitialis) reveal putative structural variation and QTLs associated with invader traits.</title>
        <authorList>
            <person name="Reatini B."/>
            <person name="Cang F.A."/>
            <person name="Jiang Q."/>
            <person name="Mckibben M.T.W."/>
            <person name="Barker M.S."/>
            <person name="Rieseberg L.H."/>
            <person name="Dlugosch K.M."/>
        </authorList>
    </citation>
    <scope>NUCLEOTIDE SEQUENCE</scope>
    <source>
        <strain evidence="2">CAN-66</strain>
        <tissue evidence="2">Leaf</tissue>
    </source>
</reference>
<name>A0AA38WSH5_9ASTR</name>
<keyword evidence="3" id="KW-1185">Reference proteome</keyword>
<accession>A0AA38WSH5</accession>
<gene>
    <name evidence="2" type="ORF">OSB04_007274</name>
</gene>
<dbReference type="AlphaFoldDB" id="A0AA38WSH5"/>
<organism evidence="2 3">
    <name type="scientific">Centaurea solstitialis</name>
    <name type="common">yellow star-thistle</name>
    <dbReference type="NCBI Taxonomy" id="347529"/>
    <lineage>
        <taxon>Eukaryota</taxon>
        <taxon>Viridiplantae</taxon>
        <taxon>Streptophyta</taxon>
        <taxon>Embryophyta</taxon>
        <taxon>Tracheophyta</taxon>
        <taxon>Spermatophyta</taxon>
        <taxon>Magnoliopsida</taxon>
        <taxon>eudicotyledons</taxon>
        <taxon>Gunneridae</taxon>
        <taxon>Pentapetalae</taxon>
        <taxon>asterids</taxon>
        <taxon>campanulids</taxon>
        <taxon>Asterales</taxon>
        <taxon>Asteraceae</taxon>
        <taxon>Carduoideae</taxon>
        <taxon>Cardueae</taxon>
        <taxon>Centaureinae</taxon>
        <taxon>Centaurea</taxon>
    </lineage>
</organism>
<protein>
    <submittedName>
        <fullName evidence="2">Uncharacterized protein</fullName>
    </submittedName>
</protein>